<evidence type="ECO:0000256" key="2">
    <source>
        <dbReference type="ARBA" id="ARBA00023015"/>
    </source>
</evidence>
<dbReference type="Pfam" id="PF03466">
    <property type="entry name" value="LysR_substrate"/>
    <property type="match status" value="2"/>
</dbReference>
<keyword evidence="3" id="KW-0238">DNA-binding</keyword>
<feature type="domain" description="HTH lysR-type" evidence="5">
    <location>
        <begin position="3"/>
        <end position="60"/>
    </location>
</feature>
<dbReference type="PROSITE" id="PS50931">
    <property type="entry name" value="HTH_LYSR"/>
    <property type="match status" value="1"/>
</dbReference>
<dbReference type="PANTHER" id="PTHR30126:SF39">
    <property type="entry name" value="HTH-TYPE TRANSCRIPTIONAL REGULATOR CYSL"/>
    <property type="match status" value="1"/>
</dbReference>
<dbReference type="PRINTS" id="PR00039">
    <property type="entry name" value="HTHLYSR"/>
</dbReference>
<evidence type="ECO:0000313" key="6">
    <source>
        <dbReference type="EMBL" id="MFI6503401.1"/>
    </source>
</evidence>
<accession>A0ABW7Z5F1</accession>
<evidence type="ECO:0000256" key="3">
    <source>
        <dbReference type="ARBA" id="ARBA00023125"/>
    </source>
</evidence>
<dbReference type="SUPFAM" id="SSF53850">
    <property type="entry name" value="Periplasmic binding protein-like II"/>
    <property type="match status" value="1"/>
</dbReference>
<sequence length="311" mass="32992">MSLSFDLLRTFLAVYRSGSVTRAAELLTISQPSVTAQVKALEATLRRPLFDRLPRGMSPTPAAHQLARRIAAPLDNLEELVLGDLSGPAEAFGRAVHLGGPAELICERVLPSLAGMAAGGLQLRVTLGLPDGLLAALADGGLDLVVSSVRTRRGGLRVEPLWDEEFVLVAARSWARRLGAGGADLGSGQPAQGSEGEAELVRRAVERAPLVAYAENLPILRRYWRTVFGVRLTRSPTVVVPDLRGVAAAVAGGAGVSVLPRYLCTRELVTLHEPEIAPLNTLFLVSRAGAPHPAAAAVRDHLMEAARSWVV</sequence>
<reference evidence="6 7" key="1">
    <citation type="submission" date="2024-10" db="EMBL/GenBank/DDBJ databases">
        <title>The Natural Products Discovery Center: Release of the First 8490 Sequenced Strains for Exploring Actinobacteria Biosynthetic Diversity.</title>
        <authorList>
            <person name="Kalkreuter E."/>
            <person name="Kautsar S.A."/>
            <person name="Yang D."/>
            <person name="Bader C.D."/>
            <person name="Teijaro C.N."/>
            <person name="Fluegel L."/>
            <person name="Davis C.M."/>
            <person name="Simpson J.R."/>
            <person name="Lauterbach L."/>
            <person name="Steele A.D."/>
            <person name="Gui C."/>
            <person name="Meng S."/>
            <person name="Li G."/>
            <person name="Viehrig K."/>
            <person name="Ye F."/>
            <person name="Su P."/>
            <person name="Kiefer A.F."/>
            <person name="Nichols A."/>
            <person name="Cepeda A.J."/>
            <person name="Yan W."/>
            <person name="Fan B."/>
            <person name="Jiang Y."/>
            <person name="Adhikari A."/>
            <person name="Zheng C.-J."/>
            <person name="Schuster L."/>
            <person name="Cowan T.M."/>
            <person name="Smanski M.J."/>
            <person name="Chevrette M.G."/>
            <person name="De Carvalho L.P.S."/>
            <person name="Shen B."/>
        </authorList>
    </citation>
    <scope>NUCLEOTIDE SEQUENCE [LARGE SCALE GENOMIC DNA]</scope>
    <source>
        <strain evidence="6 7">NPDC050545</strain>
    </source>
</reference>
<dbReference type="RefSeq" id="WP_397089187.1">
    <property type="nucleotide sequence ID" value="NZ_JBITGY010000012.1"/>
</dbReference>
<keyword evidence="4" id="KW-0804">Transcription</keyword>
<comment type="similarity">
    <text evidence="1">Belongs to the LysR transcriptional regulatory family.</text>
</comment>
<organism evidence="6 7">
    <name type="scientific">Nonomuraea typhae</name>
    <dbReference type="NCBI Taxonomy" id="2603600"/>
    <lineage>
        <taxon>Bacteria</taxon>
        <taxon>Bacillati</taxon>
        <taxon>Actinomycetota</taxon>
        <taxon>Actinomycetes</taxon>
        <taxon>Streptosporangiales</taxon>
        <taxon>Streptosporangiaceae</taxon>
        <taxon>Nonomuraea</taxon>
    </lineage>
</organism>
<dbReference type="Proteomes" id="UP001612741">
    <property type="component" value="Unassembled WGS sequence"/>
</dbReference>
<dbReference type="Gene3D" id="3.40.190.10">
    <property type="entry name" value="Periplasmic binding protein-like II"/>
    <property type="match status" value="2"/>
</dbReference>
<proteinExistence type="inferred from homology"/>
<dbReference type="PANTHER" id="PTHR30126">
    <property type="entry name" value="HTH-TYPE TRANSCRIPTIONAL REGULATOR"/>
    <property type="match status" value="1"/>
</dbReference>
<keyword evidence="2" id="KW-0805">Transcription regulation</keyword>
<keyword evidence="7" id="KW-1185">Reference proteome</keyword>
<protein>
    <submittedName>
        <fullName evidence="6">LysR family transcriptional regulator</fullName>
    </submittedName>
</protein>
<dbReference type="InterPro" id="IPR000847">
    <property type="entry name" value="LysR_HTH_N"/>
</dbReference>
<dbReference type="EMBL" id="JBITGY010000012">
    <property type="protein sequence ID" value="MFI6503401.1"/>
    <property type="molecule type" value="Genomic_DNA"/>
</dbReference>
<dbReference type="InterPro" id="IPR036390">
    <property type="entry name" value="WH_DNA-bd_sf"/>
</dbReference>
<evidence type="ECO:0000259" key="5">
    <source>
        <dbReference type="PROSITE" id="PS50931"/>
    </source>
</evidence>
<comment type="caution">
    <text evidence="6">The sequence shown here is derived from an EMBL/GenBank/DDBJ whole genome shotgun (WGS) entry which is preliminary data.</text>
</comment>
<dbReference type="InterPro" id="IPR036388">
    <property type="entry name" value="WH-like_DNA-bd_sf"/>
</dbReference>
<name>A0ABW7Z5F1_9ACTN</name>
<dbReference type="Pfam" id="PF00126">
    <property type="entry name" value="HTH_1"/>
    <property type="match status" value="1"/>
</dbReference>
<evidence type="ECO:0000256" key="1">
    <source>
        <dbReference type="ARBA" id="ARBA00009437"/>
    </source>
</evidence>
<dbReference type="InterPro" id="IPR005119">
    <property type="entry name" value="LysR_subst-bd"/>
</dbReference>
<gene>
    <name evidence="6" type="ORF">ACIBG2_38870</name>
</gene>
<evidence type="ECO:0000256" key="4">
    <source>
        <dbReference type="ARBA" id="ARBA00023163"/>
    </source>
</evidence>
<dbReference type="SUPFAM" id="SSF46785">
    <property type="entry name" value="Winged helix' DNA-binding domain"/>
    <property type="match status" value="1"/>
</dbReference>
<dbReference type="Gene3D" id="1.10.10.10">
    <property type="entry name" value="Winged helix-like DNA-binding domain superfamily/Winged helix DNA-binding domain"/>
    <property type="match status" value="1"/>
</dbReference>
<evidence type="ECO:0000313" key="7">
    <source>
        <dbReference type="Proteomes" id="UP001612741"/>
    </source>
</evidence>